<keyword evidence="2" id="KW-1185">Reference proteome</keyword>
<protein>
    <submittedName>
        <fullName evidence="1">Plantaricin A peptide, induction factor</fullName>
    </submittedName>
</protein>
<comment type="caution">
    <text evidence="1">The sequence shown here is derived from an EMBL/GenBank/DDBJ whole genome shotgun (WGS) entry which is preliminary data.</text>
</comment>
<evidence type="ECO:0000313" key="2">
    <source>
        <dbReference type="Proteomes" id="UP000694640"/>
    </source>
</evidence>
<dbReference type="RefSeq" id="WP_003643807.1">
    <property type="nucleotide sequence ID" value="NZ_JAEQMM010000003.1"/>
</dbReference>
<reference evidence="1 2" key="1">
    <citation type="submission" date="2021-01" db="EMBL/GenBank/DDBJ databases">
        <title>High-quality draft genome sequence data of six Lactiplantibacillus plantarum subsp. argentoratensis strains isolated from various Greek sourdoughs.</title>
        <authorList>
            <person name="Syrokou M.K."/>
            <person name="Paramithiotis S."/>
            <person name="Skandamis P.N."/>
            <person name="Drosinos E.H."/>
            <person name="Bosnea L."/>
            <person name="Mataragas M."/>
        </authorList>
    </citation>
    <scope>NUCLEOTIDE SEQUENCE [LARGE SCALE GENOMIC DNA]</scope>
    <source>
        <strain evidence="1 2">LQC 2520</strain>
    </source>
</reference>
<organism evidence="1 2">
    <name type="scientific">Lactiplantibacillus argentoratensis</name>
    <dbReference type="NCBI Taxonomy" id="271881"/>
    <lineage>
        <taxon>Bacteria</taxon>
        <taxon>Bacillati</taxon>
        <taxon>Bacillota</taxon>
        <taxon>Bacilli</taxon>
        <taxon>Lactobacillales</taxon>
        <taxon>Lactobacillaceae</taxon>
        <taxon>Lactiplantibacillus</taxon>
    </lineage>
</organism>
<name>A0ABS5UED7_9LACO</name>
<dbReference type="EMBL" id="JAEQMM010000003">
    <property type="protein sequence ID" value="MBT1136903.1"/>
    <property type="molecule type" value="Genomic_DNA"/>
</dbReference>
<sequence>MKNINKYTELNDQKLQSLIGGKTKTISLMSGLQVPHAFTKLLKALGGHH</sequence>
<gene>
    <name evidence="1" type="ORF">JKL17_01925</name>
</gene>
<evidence type="ECO:0000313" key="1">
    <source>
        <dbReference type="EMBL" id="MBT1136903.1"/>
    </source>
</evidence>
<dbReference type="Proteomes" id="UP000694640">
    <property type="component" value="Unassembled WGS sequence"/>
</dbReference>
<accession>A0ABS5UED7</accession>
<proteinExistence type="predicted"/>